<evidence type="ECO:0000313" key="8">
    <source>
        <dbReference type="EMBL" id="VDP39216.1"/>
    </source>
</evidence>
<keyword evidence="4" id="KW-0472">Membrane</keyword>
<keyword evidence="5" id="KW-1015">Disulfide bond</keyword>
<evidence type="ECO:0000313" key="9">
    <source>
        <dbReference type="Proteomes" id="UP000270296"/>
    </source>
</evidence>
<dbReference type="InterPro" id="IPR036179">
    <property type="entry name" value="Ig-like_dom_sf"/>
</dbReference>
<evidence type="ECO:0000256" key="1">
    <source>
        <dbReference type="ARBA" id="ARBA00004370"/>
    </source>
</evidence>
<reference evidence="8 9" key="2">
    <citation type="submission" date="2018-11" db="EMBL/GenBank/DDBJ databases">
        <authorList>
            <consortium name="Pathogen Informatics"/>
        </authorList>
    </citation>
    <scope>NUCLEOTIDE SEQUENCE [LARGE SCALE GENOMIC DNA]</scope>
</reference>
<evidence type="ECO:0000256" key="3">
    <source>
        <dbReference type="ARBA" id="ARBA00022737"/>
    </source>
</evidence>
<reference evidence="10" key="1">
    <citation type="submission" date="2016-06" db="UniProtKB">
        <authorList>
            <consortium name="WormBaseParasite"/>
        </authorList>
    </citation>
    <scope>IDENTIFICATION</scope>
</reference>
<evidence type="ECO:0000256" key="2">
    <source>
        <dbReference type="ARBA" id="ARBA00022729"/>
    </source>
</evidence>
<dbReference type="InterPro" id="IPR003599">
    <property type="entry name" value="Ig_sub"/>
</dbReference>
<dbReference type="Proteomes" id="UP000270296">
    <property type="component" value="Unassembled WGS sequence"/>
</dbReference>
<evidence type="ECO:0000313" key="10">
    <source>
        <dbReference type="WBParaSite" id="SBAD_0001171801-mRNA-1"/>
    </source>
</evidence>
<dbReference type="PANTHER" id="PTHR23277">
    <property type="entry name" value="NECTIN-RELATED"/>
    <property type="match status" value="1"/>
</dbReference>
<dbReference type="InterPro" id="IPR013098">
    <property type="entry name" value="Ig_I-set"/>
</dbReference>
<dbReference type="InterPro" id="IPR007110">
    <property type="entry name" value="Ig-like_dom"/>
</dbReference>
<dbReference type="AlphaFoldDB" id="A0A183J635"/>
<keyword evidence="2" id="KW-0732">Signal</keyword>
<dbReference type="PANTHER" id="PTHR23277:SF108">
    <property type="entry name" value="FASCICLIN-3"/>
    <property type="match status" value="1"/>
</dbReference>
<dbReference type="InterPro" id="IPR013783">
    <property type="entry name" value="Ig-like_fold"/>
</dbReference>
<dbReference type="SMART" id="SM00408">
    <property type="entry name" value="IGc2"/>
    <property type="match status" value="1"/>
</dbReference>
<dbReference type="InterPro" id="IPR051427">
    <property type="entry name" value="Nectin/Nectin-like"/>
</dbReference>
<keyword evidence="6" id="KW-0325">Glycoprotein</keyword>
<keyword evidence="9" id="KW-1185">Reference proteome</keyword>
<dbReference type="GO" id="GO:0007156">
    <property type="term" value="P:homophilic cell adhesion via plasma membrane adhesion molecules"/>
    <property type="evidence" value="ECO:0007669"/>
    <property type="project" value="TreeGrafter"/>
</dbReference>
<dbReference type="GO" id="GO:0005912">
    <property type="term" value="C:adherens junction"/>
    <property type="evidence" value="ECO:0007669"/>
    <property type="project" value="TreeGrafter"/>
</dbReference>
<gene>
    <name evidence="8" type="ORF">SBAD_LOCUS11333</name>
</gene>
<dbReference type="WBParaSite" id="SBAD_0001171801-mRNA-1">
    <property type="protein sequence ID" value="SBAD_0001171801-mRNA-1"/>
    <property type="gene ID" value="SBAD_0001171801"/>
</dbReference>
<dbReference type="Gene3D" id="2.60.40.10">
    <property type="entry name" value="Immunoglobulins"/>
    <property type="match status" value="1"/>
</dbReference>
<evidence type="ECO:0000256" key="4">
    <source>
        <dbReference type="ARBA" id="ARBA00023136"/>
    </source>
</evidence>
<dbReference type="GO" id="GO:0016020">
    <property type="term" value="C:membrane"/>
    <property type="evidence" value="ECO:0007669"/>
    <property type="project" value="UniProtKB-SubCell"/>
</dbReference>
<comment type="subcellular location">
    <subcellularLocation>
        <location evidence="1">Membrane</location>
    </subcellularLocation>
</comment>
<keyword evidence="3" id="KW-0677">Repeat</keyword>
<dbReference type="SMART" id="SM00409">
    <property type="entry name" value="IG"/>
    <property type="match status" value="1"/>
</dbReference>
<dbReference type="GO" id="GO:0007157">
    <property type="term" value="P:heterophilic cell-cell adhesion via plasma membrane cell adhesion molecules"/>
    <property type="evidence" value="ECO:0007669"/>
    <property type="project" value="TreeGrafter"/>
</dbReference>
<sequence>MPSDAGADQDMLIFPDFQAEKAGVYKCDGSNDDVVSVSIDMYPTYPKIHDNVVLKCIVENDEAASITWEKMDDHLPATASIMGNTLVLYGITPEDEGIYRCSAMSKSGEVKNDIEVHVAHEIRRTVLRHA</sequence>
<evidence type="ECO:0000259" key="7">
    <source>
        <dbReference type="PROSITE" id="PS50835"/>
    </source>
</evidence>
<dbReference type="SUPFAM" id="SSF48726">
    <property type="entry name" value="Immunoglobulin"/>
    <property type="match status" value="1"/>
</dbReference>
<evidence type="ECO:0000256" key="5">
    <source>
        <dbReference type="ARBA" id="ARBA00023157"/>
    </source>
</evidence>
<organism evidence="10">
    <name type="scientific">Soboliphyme baturini</name>
    <dbReference type="NCBI Taxonomy" id="241478"/>
    <lineage>
        <taxon>Eukaryota</taxon>
        <taxon>Metazoa</taxon>
        <taxon>Ecdysozoa</taxon>
        <taxon>Nematoda</taxon>
        <taxon>Enoplea</taxon>
        <taxon>Dorylaimia</taxon>
        <taxon>Dioctophymatida</taxon>
        <taxon>Dioctophymatoidea</taxon>
        <taxon>Soboliphymatidae</taxon>
        <taxon>Soboliphyme</taxon>
    </lineage>
</organism>
<proteinExistence type="predicted"/>
<accession>A0A183J635</accession>
<feature type="domain" description="Ig-like" evidence="7">
    <location>
        <begin position="50"/>
        <end position="117"/>
    </location>
</feature>
<dbReference type="InterPro" id="IPR003598">
    <property type="entry name" value="Ig_sub2"/>
</dbReference>
<dbReference type="OrthoDB" id="152385at2759"/>
<protein>
    <submittedName>
        <fullName evidence="10">Ig-like domain-containing protein</fullName>
    </submittedName>
</protein>
<dbReference type="EMBL" id="UZAM01015474">
    <property type="protein sequence ID" value="VDP39216.1"/>
    <property type="molecule type" value="Genomic_DNA"/>
</dbReference>
<dbReference type="PROSITE" id="PS50835">
    <property type="entry name" value="IG_LIKE"/>
    <property type="match status" value="1"/>
</dbReference>
<name>A0A183J635_9BILA</name>
<evidence type="ECO:0000256" key="6">
    <source>
        <dbReference type="ARBA" id="ARBA00023180"/>
    </source>
</evidence>
<dbReference type="Pfam" id="PF07679">
    <property type="entry name" value="I-set"/>
    <property type="match status" value="1"/>
</dbReference>